<feature type="region of interest" description="Disordered" evidence="1">
    <location>
        <begin position="159"/>
        <end position="207"/>
    </location>
</feature>
<dbReference type="EMBL" id="JAPZBT010000002">
    <property type="protein sequence ID" value="KAJ5371611.1"/>
    <property type="molecule type" value="Genomic_DNA"/>
</dbReference>
<dbReference type="Proteomes" id="UP001147752">
    <property type="component" value="Unassembled WGS sequence"/>
</dbReference>
<evidence type="ECO:0000313" key="2">
    <source>
        <dbReference type="EMBL" id="KAJ5371611.1"/>
    </source>
</evidence>
<evidence type="ECO:0000256" key="1">
    <source>
        <dbReference type="SAM" id="MobiDB-lite"/>
    </source>
</evidence>
<name>A0A9W9S410_9EURO</name>
<dbReference type="OrthoDB" id="10527107at2759"/>
<comment type="caution">
    <text evidence="2">The sequence shown here is derived from an EMBL/GenBank/DDBJ whole genome shotgun (WGS) entry which is preliminary data.</text>
</comment>
<dbReference type="GeneID" id="81460530"/>
<dbReference type="RefSeq" id="XP_056577597.1">
    <property type="nucleotide sequence ID" value="XM_056721347.1"/>
</dbReference>
<sequence>MAVSFDFNLQGSGSVGEFQSQDANLNWISYKNELYSVDETIYIINTRLSLHTTDMRQTTAHLADVLLPPDGIDPPCTEVVANLALTFNARVAFSIAMTNKSSSGGVTSVPALESLLCDPSPDPGPEPDAVLGLGIRLGTLRTLCALPARRRVGRPITSASPCASLRLPPPLPAESSSSWQAGPTAARSNRHTHTRDSRNVRTDQPST</sequence>
<reference evidence="2" key="1">
    <citation type="submission" date="2022-12" db="EMBL/GenBank/DDBJ databases">
        <authorList>
            <person name="Petersen C."/>
        </authorList>
    </citation>
    <scope>NUCLEOTIDE SEQUENCE</scope>
    <source>
        <strain evidence="2">IBT 3081</strain>
    </source>
</reference>
<accession>A0A9W9S410</accession>
<reference evidence="2" key="2">
    <citation type="journal article" date="2023" name="IMA Fungus">
        <title>Comparative genomic study of the Penicillium genus elucidates a diverse pangenome and 15 lateral gene transfer events.</title>
        <authorList>
            <person name="Petersen C."/>
            <person name="Sorensen T."/>
            <person name="Nielsen M.R."/>
            <person name="Sondergaard T.E."/>
            <person name="Sorensen J.L."/>
            <person name="Fitzpatrick D.A."/>
            <person name="Frisvad J.C."/>
            <person name="Nielsen K.L."/>
        </authorList>
    </citation>
    <scope>NUCLEOTIDE SEQUENCE</scope>
    <source>
        <strain evidence="2">IBT 3081</strain>
    </source>
</reference>
<proteinExistence type="predicted"/>
<evidence type="ECO:0000313" key="3">
    <source>
        <dbReference type="Proteomes" id="UP001147752"/>
    </source>
</evidence>
<organism evidence="2 3">
    <name type="scientific">Penicillium concentricum</name>
    <dbReference type="NCBI Taxonomy" id="293559"/>
    <lineage>
        <taxon>Eukaryota</taxon>
        <taxon>Fungi</taxon>
        <taxon>Dikarya</taxon>
        <taxon>Ascomycota</taxon>
        <taxon>Pezizomycotina</taxon>
        <taxon>Eurotiomycetes</taxon>
        <taxon>Eurotiomycetidae</taxon>
        <taxon>Eurotiales</taxon>
        <taxon>Aspergillaceae</taxon>
        <taxon>Penicillium</taxon>
    </lineage>
</organism>
<gene>
    <name evidence="2" type="ORF">N7517_003617</name>
</gene>
<protein>
    <submittedName>
        <fullName evidence="2">Uncharacterized protein</fullName>
    </submittedName>
</protein>
<dbReference type="AlphaFoldDB" id="A0A9W9S410"/>
<keyword evidence="3" id="KW-1185">Reference proteome</keyword>